<evidence type="ECO:0000256" key="3">
    <source>
        <dbReference type="ARBA" id="ARBA00023125"/>
    </source>
</evidence>
<dbReference type="InterPro" id="IPR046335">
    <property type="entry name" value="LacI/GalR-like_sensor"/>
</dbReference>
<keyword evidence="2" id="KW-0805">Transcription regulation</keyword>
<dbReference type="CDD" id="cd06267">
    <property type="entry name" value="PBP1_LacI_sugar_binding-like"/>
    <property type="match status" value="1"/>
</dbReference>
<dbReference type="AlphaFoldDB" id="A0A174DVJ0"/>
<dbReference type="EMBL" id="CYZE01000005">
    <property type="protein sequence ID" value="CUO27910.1"/>
    <property type="molecule type" value="Genomic_DNA"/>
</dbReference>
<dbReference type="RefSeq" id="WP_055655216.1">
    <property type="nucleotide sequence ID" value="NZ_CABIXC010000005.1"/>
</dbReference>
<dbReference type="SUPFAM" id="SSF47413">
    <property type="entry name" value="lambda repressor-like DNA-binding domains"/>
    <property type="match status" value="1"/>
</dbReference>
<proteinExistence type="predicted"/>
<dbReference type="Gene3D" id="1.10.260.40">
    <property type="entry name" value="lambda repressor-like DNA-binding domains"/>
    <property type="match status" value="1"/>
</dbReference>
<evidence type="ECO:0000259" key="5">
    <source>
        <dbReference type="PROSITE" id="PS50932"/>
    </source>
</evidence>
<dbReference type="SMART" id="SM00354">
    <property type="entry name" value="HTH_LACI"/>
    <property type="match status" value="1"/>
</dbReference>
<keyword evidence="1" id="KW-0678">Repressor</keyword>
<evidence type="ECO:0000313" key="6">
    <source>
        <dbReference type="EMBL" id="CUO27910.1"/>
    </source>
</evidence>
<dbReference type="InterPro" id="IPR000843">
    <property type="entry name" value="HTH_LacI"/>
</dbReference>
<dbReference type="CDD" id="cd01392">
    <property type="entry name" value="HTH_LacI"/>
    <property type="match status" value="1"/>
</dbReference>
<dbReference type="InterPro" id="IPR010982">
    <property type="entry name" value="Lambda_DNA-bd_dom_sf"/>
</dbReference>
<dbReference type="PROSITE" id="PS50932">
    <property type="entry name" value="HTH_LACI_2"/>
    <property type="match status" value="1"/>
</dbReference>
<dbReference type="PANTHER" id="PTHR30146">
    <property type="entry name" value="LACI-RELATED TRANSCRIPTIONAL REPRESSOR"/>
    <property type="match status" value="1"/>
</dbReference>
<evidence type="ECO:0000256" key="2">
    <source>
        <dbReference type="ARBA" id="ARBA00023015"/>
    </source>
</evidence>
<dbReference type="InterPro" id="IPR028082">
    <property type="entry name" value="Peripla_BP_I"/>
</dbReference>
<accession>A0A174DVJ0</accession>
<dbReference type="Proteomes" id="UP000095651">
    <property type="component" value="Unassembled WGS sequence"/>
</dbReference>
<dbReference type="GO" id="GO:0003700">
    <property type="term" value="F:DNA-binding transcription factor activity"/>
    <property type="evidence" value="ECO:0007669"/>
    <property type="project" value="TreeGrafter"/>
</dbReference>
<dbReference type="GO" id="GO:0000976">
    <property type="term" value="F:transcription cis-regulatory region binding"/>
    <property type="evidence" value="ECO:0007669"/>
    <property type="project" value="TreeGrafter"/>
</dbReference>
<gene>
    <name evidence="6" type="primary">rbsR_1</name>
    <name evidence="6" type="ORF">ERS852407_02330</name>
</gene>
<name>A0A174DVJ0_9FIRM</name>
<sequence length="330" mass="36078">MTLNEVGKMAGVSRMTVSRYFNGGYVGEESRAKIEKIVQETGFRPSAQAKALKTRKTETIGVMISSLDSALLVNVINLLHASMEAAGYQILIMRYLQSKQLLIQQIRNLIAKGVDGLIVSLVVADDEIKKELELCPVPVVCFGPMGLEGISSVIHDDNSGLALIVDELVKRGHKEIGCLGPDFDSQMSSVRISAIQCEMKRKGLPVRKDWFLQCRDDTATHYEIGRRLAAEVISLPSMPTAMIALSDQIAIGALAVLAKAGVKVPVQLAITGYGNIDVGSFLNPALTTVDMNLQEIVDKITFLLLEQINKNQKIVEKIHVKPLLIVRESI</sequence>
<reference evidence="6 7" key="1">
    <citation type="submission" date="2015-09" db="EMBL/GenBank/DDBJ databases">
        <authorList>
            <consortium name="Pathogen Informatics"/>
        </authorList>
    </citation>
    <scope>NUCLEOTIDE SEQUENCE [LARGE SCALE GENOMIC DNA]</scope>
    <source>
        <strain evidence="6 7">2789STDY5608850</strain>
    </source>
</reference>
<evidence type="ECO:0000313" key="7">
    <source>
        <dbReference type="Proteomes" id="UP000095651"/>
    </source>
</evidence>
<feature type="domain" description="HTH lacI-type" evidence="5">
    <location>
        <begin position="1"/>
        <end position="54"/>
    </location>
</feature>
<keyword evidence="4" id="KW-0804">Transcription</keyword>
<keyword evidence="3" id="KW-0238">DNA-binding</keyword>
<organism evidence="6 7">
    <name type="scientific">Hungatella hathewayi</name>
    <dbReference type="NCBI Taxonomy" id="154046"/>
    <lineage>
        <taxon>Bacteria</taxon>
        <taxon>Bacillati</taxon>
        <taxon>Bacillota</taxon>
        <taxon>Clostridia</taxon>
        <taxon>Lachnospirales</taxon>
        <taxon>Lachnospiraceae</taxon>
        <taxon>Hungatella</taxon>
    </lineage>
</organism>
<dbReference type="PANTHER" id="PTHR30146:SF148">
    <property type="entry name" value="HTH-TYPE TRANSCRIPTIONAL REPRESSOR PURR-RELATED"/>
    <property type="match status" value="1"/>
</dbReference>
<evidence type="ECO:0000256" key="4">
    <source>
        <dbReference type="ARBA" id="ARBA00023163"/>
    </source>
</evidence>
<dbReference type="Gene3D" id="3.40.50.2300">
    <property type="match status" value="2"/>
</dbReference>
<dbReference type="Pfam" id="PF13377">
    <property type="entry name" value="Peripla_BP_3"/>
    <property type="match status" value="1"/>
</dbReference>
<protein>
    <submittedName>
        <fullName evidence="6">LacI family transcriptional regulator</fullName>
    </submittedName>
</protein>
<evidence type="ECO:0000256" key="1">
    <source>
        <dbReference type="ARBA" id="ARBA00022491"/>
    </source>
</evidence>
<dbReference type="SUPFAM" id="SSF53822">
    <property type="entry name" value="Periplasmic binding protein-like I"/>
    <property type="match status" value="1"/>
</dbReference>
<dbReference type="Pfam" id="PF00356">
    <property type="entry name" value="LacI"/>
    <property type="match status" value="1"/>
</dbReference>